<dbReference type="CDD" id="cd14332">
    <property type="entry name" value="UBA_RuvA_C"/>
    <property type="match status" value="1"/>
</dbReference>
<evidence type="ECO:0000256" key="3">
    <source>
        <dbReference type="ARBA" id="ARBA00023125"/>
    </source>
</evidence>
<dbReference type="SUPFAM" id="SSF47781">
    <property type="entry name" value="RuvA domain 2-like"/>
    <property type="match status" value="1"/>
</dbReference>
<comment type="subunit">
    <text evidence="6">Homotetramer. Forms an RuvA(8)-RuvB(12)-Holliday junction (HJ) complex. HJ DNA is sandwiched between 2 RuvA tetramers; dsDNA enters through RuvA and exits via RuvB. An RuvB hexamer assembles on each DNA strand where it exits the tetramer. Each RuvB hexamer is contacted by two RuvA subunits (via domain III) on 2 adjacent RuvB subunits; this complex drives branch migration. In the full resolvosome a probable DNA-RuvA(4)-RuvB(12)-RuvC(2) complex forms which resolves the HJ.</text>
</comment>
<gene>
    <name evidence="6 8" type="primary">ruvA</name>
    <name evidence="8" type="ORF">LZC95_52895</name>
</gene>
<evidence type="ECO:0000313" key="8">
    <source>
        <dbReference type="EMBL" id="WXA95109.1"/>
    </source>
</evidence>
<evidence type="ECO:0000256" key="2">
    <source>
        <dbReference type="ARBA" id="ARBA00022763"/>
    </source>
</evidence>
<dbReference type="EMBL" id="CP089982">
    <property type="protein sequence ID" value="WXA95109.1"/>
    <property type="molecule type" value="Genomic_DNA"/>
</dbReference>
<dbReference type="Pfam" id="PF01330">
    <property type="entry name" value="RuvA_N"/>
    <property type="match status" value="1"/>
</dbReference>
<feature type="domain" description="Helix-hairpin-helix DNA-binding motif class 1" evidence="7">
    <location>
        <begin position="75"/>
        <end position="94"/>
    </location>
</feature>
<dbReference type="InterPro" id="IPR013849">
    <property type="entry name" value="DNA_helicase_Holl-junc_RuvA_I"/>
</dbReference>
<evidence type="ECO:0000256" key="4">
    <source>
        <dbReference type="ARBA" id="ARBA00023172"/>
    </source>
</evidence>
<reference evidence="8 9" key="1">
    <citation type="submission" date="2021-12" db="EMBL/GenBank/DDBJ databases">
        <title>Discovery of the Pendulisporaceae a myxobacterial family with distinct sporulation behavior and unique specialized metabolism.</title>
        <authorList>
            <person name="Garcia R."/>
            <person name="Popoff A."/>
            <person name="Bader C.D."/>
            <person name="Loehr J."/>
            <person name="Walesch S."/>
            <person name="Walt C."/>
            <person name="Boldt J."/>
            <person name="Bunk B."/>
            <person name="Haeckl F.J.F.P.J."/>
            <person name="Gunesch A.P."/>
            <person name="Birkelbach J."/>
            <person name="Nuebel U."/>
            <person name="Pietschmann T."/>
            <person name="Bach T."/>
            <person name="Mueller R."/>
        </authorList>
    </citation>
    <scope>NUCLEOTIDE SEQUENCE [LARGE SCALE GENOMIC DNA]</scope>
    <source>
        <strain evidence="8 9">MSr12523</strain>
    </source>
</reference>
<dbReference type="InterPro" id="IPR036267">
    <property type="entry name" value="RuvA_C_sf"/>
</dbReference>
<dbReference type="SMART" id="SM00278">
    <property type="entry name" value="HhH1"/>
    <property type="match status" value="2"/>
</dbReference>
<dbReference type="InterPro" id="IPR000085">
    <property type="entry name" value="RuvA"/>
</dbReference>
<keyword evidence="1 6" id="KW-0963">Cytoplasm</keyword>
<dbReference type="InterPro" id="IPR003583">
    <property type="entry name" value="Hlx-hairpin-Hlx_DNA-bd_motif"/>
</dbReference>
<evidence type="ECO:0000259" key="7">
    <source>
        <dbReference type="SMART" id="SM00278"/>
    </source>
</evidence>
<dbReference type="RefSeq" id="WP_394845717.1">
    <property type="nucleotide sequence ID" value="NZ_CP089982.1"/>
</dbReference>
<evidence type="ECO:0000256" key="1">
    <source>
        <dbReference type="ARBA" id="ARBA00022490"/>
    </source>
</evidence>
<comment type="subcellular location">
    <subcellularLocation>
        <location evidence="6">Cytoplasm</location>
    </subcellularLocation>
</comment>
<name>A0ABZ2KE16_9BACT</name>
<organism evidence="8 9">
    <name type="scientific">Pendulispora brunnea</name>
    <dbReference type="NCBI Taxonomy" id="2905690"/>
    <lineage>
        <taxon>Bacteria</taxon>
        <taxon>Pseudomonadati</taxon>
        <taxon>Myxococcota</taxon>
        <taxon>Myxococcia</taxon>
        <taxon>Myxococcales</taxon>
        <taxon>Sorangiineae</taxon>
        <taxon>Pendulisporaceae</taxon>
        <taxon>Pendulispora</taxon>
    </lineage>
</organism>
<comment type="function">
    <text evidence="6">The RuvA-RuvB-RuvC complex processes Holliday junction (HJ) DNA during genetic recombination and DNA repair, while the RuvA-RuvB complex plays an important role in the rescue of blocked DNA replication forks via replication fork reversal (RFR). RuvA specifically binds to HJ cruciform DNA, conferring on it an open structure. The RuvB hexamer acts as an ATP-dependent pump, pulling dsDNA into and through the RuvAB complex. HJ branch migration allows RuvC to scan DNA until it finds its consensus sequence, where it cleaves and resolves the cruciform DNA.</text>
</comment>
<keyword evidence="2 6" id="KW-0227">DNA damage</keyword>
<comment type="domain">
    <text evidence="6">Has three domains with a flexible linker between the domains II and III and assumes an 'L' shape. Domain III is highly mobile and contacts RuvB.</text>
</comment>
<protein>
    <recommendedName>
        <fullName evidence="6">Holliday junction branch migration complex subunit RuvA</fullName>
    </recommendedName>
</protein>
<dbReference type="Pfam" id="PF14520">
    <property type="entry name" value="HHH_5"/>
    <property type="match status" value="1"/>
</dbReference>
<dbReference type="Gene3D" id="2.40.50.140">
    <property type="entry name" value="Nucleic acid-binding proteins"/>
    <property type="match status" value="1"/>
</dbReference>
<dbReference type="SUPFAM" id="SSF46929">
    <property type="entry name" value="DNA helicase RuvA subunit, C-terminal domain"/>
    <property type="match status" value="1"/>
</dbReference>
<keyword evidence="3 6" id="KW-0238">DNA-binding</keyword>
<dbReference type="Gene3D" id="1.10.150.20">
    <property type="entry name" value="5' to 3' exonuclease, C-terminal subdomain"/>
    <property type="match status" value="1"/>
</dbReference>
<dbReference type="InterPro" id="IPR011114">
    <property type="entry name" value="RuvA_C"/>
</dbReference>
<feature type="region of interest" description="Domain III" evidence="6">
    <location>
        <begin position="158"/>
        <end position="207"/>
    </location>
</feature>
<keyword evidence="8" id="KW-0378">Hydrolase</keyword>
<dbReference type="Pfam" id="PF07499">
    <property type="entry name" value="RuvA_C"/>
    <property type="match status" value="1"/>
</dbReference>
<proteinExistence type="inferred from homology"/>
<dbReference type="GO" id="GO:0016787">
    <property type="term" value="F:hydrolase activity"/>
    <property type="evidence" value="ECO:0007669"/>
    <property type="project" value="UniProtKB-KW"/>
</dbReference>
<dbReference type="Gene3D" id="1.10.8.10">
    <property type="entry name" value="DNA helicase RuvA subunit, C-terminal domain"/>
    <property type="match status" value="1"/>
</dbReference>
<dbReference type="InterPro" id="IPR010994">
    <property type="entry name" value="RuvA_2-like"/>
</dbReference>
<feature type="domain" description="Helix-hairpin-helix DNA-binding motif class 1" evidence="7">
    <location>
        <begin position="110"/>
        <end position="129"/>
    </location>
</feature>
<dbReference type="Proteomes" id="UP001379533">
    <property type="component" value="Chromosome"/>
</dbReference>
<comment type="caution">
    <text evidence="6">Lacks conserved residue(s) required for the propagation of feature annotation.</text>
</comment>
<evidence type="ECO:0000313" key="9">
    <source>
        <dbReference type="Proteomes" id="UP001379533"/>
    </source>
</evidence>
<keyword evidence="4 6" id="KW-0233">DNA recombination</keyword>
<dbReference type="SUPFAM" id="SSF50249">
    <property type="entry name" value="Nucleic acid-binding proteins"/>
    <property type="match status" value="1"/>
</dbReference>
<sequence length="207" mass="21414">MIGRLTGKVLAHEEDGAIVVDVAGVGYEVTVPLGTVGRASTDDTGRTTLYVHTHAREDQLVLFGFATIADRVAFRTLIGVSSVGPKTAIAVLGALPAPDLARAISAKDVSKLTSVPGIGKKTAERLLLELRDKIALAGVVPTTDGAPTARAPQAAPALSTAELTISALTRMGYKQTEAERAVNALGDKADKAPLTEVVREALALLAK</sequence>
<comment type="similarity">
    <text evidence="6">Belongs to the RuvA family.</text>
</comment>
<dbReference type="GO" id="GO:0003678">
    <property type="term" value="F:DNA helicase activity"/>
    <property type="evidence" value="ECO:0007669"/>
    <property type="project" value="UniProtKB-EC"/>
</dbReference>
<dbReference type="HAMAP" id="MF_00031">
    <property type="entry name" value="DNA_HJ_migration_RuvA"/>
    <property type="match status" value="1"/>
</dbReference>
<dbReference type="NCBIfam" id="TIGR00084">
    <property type="entry name" value="ruvA"/>
    <property type="match status" value="1"/>
</dbReference>
<evidence type="ECO:0000256" key="6">
    <source>
        <dbReference type="HAMAP-Rule" id="MF_00031"/>
    </source>
</evidence>
<evidence type="ECO:0000256" key="5">
    <source>
        <dbReference type="ARBA" id="ARBA00023204"/>
    </source>
</evidence>
<dbReference type="InterPro" id="IPR012340">
    <property type="entry name" value="NA-bd_OB-fold"/>
</dbReference>
<keyword evidence="5 6" id="KW-0234">DNA repair</keyword>
<accession>A0ABZ2KE16</accession>
<keyword evidence="9" id="KW-1185">Reference proteome</keyword>